<feature type="compositionally biased region" description="Polar residues" evidence="1">
    <location>
        <begin position="83"/>
        <end position="92"/>
    </location>
</feature>
<proteinExistence type="predicted"/>
<feature type="region of interest" description="Disordered" evidence="1">
    <location>
        <begin position="80"/>
        <end position="101"/>
    </location>
</feature>
<evidence type="ECO:0000313" key="2">
    <source>
        <dbReference type="EMBL" id="GDY50218.1"/>
    </source>
</evidence>
<gene>
    <name evidence="2" type="ORF">SVIO_008410</name>
</gene>
<dbReference type="AlphaFoldDB" id="A0A4D4KV19"/>
<evidence type="ECO:0000313" key="3">
    <source>
        <dbReference type="Proteomes" id="UP000301309"/>
    </source>
</evidence>
<dbReference type="EMBL" id="BJHW01000001">
    <property type="protein sequence ID" value="GDY50218.1"/>
    <property type="molecule type" value="Genomic_DNA"/>
</dbReference>
<evidence type="ECO:0000256" key="1">
    <source>
        <dbReference type="SAM" id="MobiDB-lite"/>
    </source>
</evidence>
<sequence>MHRRTSLLAPAAAAARRRSRAWATLPTSLPCAPPWPTRQRSGRPTAWTVFSPQSNQTADAGCIYQLKRELLELKRAVAPLSRPSETLSSQPLPSIDPAIRA</sequence>
<dbReference type="Proteomes" id="UP000301309">
    <property type="component" value="Unassembled WGS sequence"/>
</dbReference>
<name>A0A4D4KV19_STRVO</name>
<protein>
    <submittedName>
        <fullName evidence="2">Uncharacterized protein</fullName>
    </submittedName>
</protein>
<reference evidence="2 3" key="1">
    <citation type="journal article" date="2020" name="Int. J. Syst. Evol. Microbiol.">
        <title>Reclassification of Streptomyces castelarensis and Streptomyces sporoclivatus as later heterotypic synonyms of Streptomyces antimycoticus.</title>
        <authorList>
            <person name="Komaki H."/>
            <person name="Tamura T."/>
        </authorList>
    </citation>
    <scope>NUCLEOTIDE SEQUENCE [LARGE SCALE GENOMIC DNA]</scope>
    <source>
        <strain evidence="2 3">NBRC 13459</strain>
    </source>
</reference>
<accession>A0A4D4KV19</accession>
<organism evidence="2 3">
    <name type="scientific">Streptomyces violaceusniger</name>
    <dbReference type="NCBI Taxonomy" id="68280"/>
    <lineage>
        <taxon>Bacteria</taxon>
        <taxon>Bacillati</taxon>
        <taxon>Actinomycetota</taxon>
        <taxon>Actinomycetes</taxon>
        <taxon>Kitasatosporales</taxon>
        <taxon>Streptomycetaceae</taxon>
        <taxon>Streptomyces</taxon>
        <taxon>Streptomyces violaceusniger group</taxon>
    </lineage>
</organism>
<comment type="caution">
    <text evidence="2">The sequence shown here is derived from an EMBL/GenBank/DDBJ whole genome shotgun (WGS) entry which is preliminary data.</text>
</comment>
<keyword evidence="3" id="KW-1185">Reference proteome</keyword>
<dbReference type="Gene3D" id="1.20.58.340">
    <property type="entry name" value="Magnesium transport protein CorA, transmembrane region"/>
    <property type="match status" value="1"/>
</dbReference>